<dbReference type="EMBL" id="CP159218">
    <property type="protein sequence ID" value="XCG62530.1"/>
    <property type="molecule type" value="Genomic_DNA"/>
</dbReference>
<keyword evidence="1 4" id="KW-0378">Hydrolase</keyword>
<dbReference type="GO" id="GO:0016787">
    <property type="term" value="F:hydrolase activity"/>
    <property type="evidence" value="ECO:0007669"/>
    <property type="project" value="UniProtKB-KW"/>
</dbReference>
<reference evidence="4" key="1">
    <citation type="submission" date="2024-05" db="EMBL/GenBank/DDBJ databases">
        <authorList>
            <person name="Cai S.Y."/>
            <person name="Jin L.M."/>
            <person name="Li H.R."/>
        </authorList>
    </citation>
    <scope>NUCLEOTIDE SEQUENCE</scope>
    <source>
        <strain evidence="4">A5-74</strain>
    </source>
</reference>
<proteinExistence type="predicted"/>
<dbReference type="GO" id="GO:0019693">
    <property type="term" value="P:ribose phosphate metabolic process"/>
    <property type="evidence" value="ECO:0007669"/>
    <property type="project" value="TreeGrafter"/>
</dbReference>
<dbReference type="EC" id="3.6.-.-" evidence="4"/>
<feature type="domain" description="Nudix hydrolase" evidence="3">
    <location>
        <begin position="37"/>
        <end position="169"/>
    </location>
</feature>
<gene>
    <name evidence="4" type="ORF">ABLG96_14920</name>
</gene>
<dbReference type="GO" id="GO:0006753">
    <property type="term" value="P:nucleoside phosphate metabolic process"/>
    <property type="evidence" value="ECO:0007669"/>
    <property type="project" value="TreeGrafter"/>
</dbReference>
<dbReference type="InterPro" id="IPR015797">
    <property type="entry name" value="NUDIX_hydrolase-like_dom_sf"/>
</dbReference>
<evidence type="ECO:0000313" key="4">
    <source>
        <dbReference type="EMBL" id="XCG62530.1"/>
    </source>
</evidence>
<feature type="region of interest" description="Disordered" evidence="2">
    <location>
        <begin position="188"/>
        <end position="209"/>
    </location>
</feature>
<dbReference type="PANTHER" id="PTHR11839">
    <property type="entry name" value="UDP/ADP-SUGAR PYROPHOSPHATASE"/>
    <property type="match status" value="1"/>
</dbReference>
<evidence type="ECO:0000256" key="1">
    <source>
        <dbReference type="ARBA" id="ARBA00022801"/>
    </source>
</evidence>
<dbReference type="GO" id="GO:0005829">
    <property type="term" value="C:cytosol"/>
    <property type="evidence" value="ECO:0007669"/>
    <property type="project" value="TreeGrafter"/>
</dbReference>
<dbReference type="Gene3D" id="3.90.79.10">
    <property type="entry name" value="Nucleoside Triphosphate Pyrophosphohydrolase"/>
    <property type="match status" value="1"/>
</dbReference>
<evidence type="ECO:0000256" key="2">
    <source>
        <dbReference type="SAM" id="MobiDB-lite"/>
    </source>
</evidence>
<protein>
    <submittedName>
        <fullName evidence="4">NUDIX hydrolase</fullName>
        <ecNumber evidence="4">3.6.-.-</ecNumber>
    </submittedName>
</protein>
<dbReference type="AlphaFoldDB" id="A0AAU8DLJ8"/>
<organism evidence="4">
    <name type="scientific">Nakamurella sp. A5-74</name>
    <dbReference type="NCBI Taxonomy" id="3158264"/>
    <lineage>
        <taxon>Bacteria</taxon>
        <taxon>Bacillati</taxon>
        <taxon>Actinomycetota</taxon>
        <taxon>Actinomycetes</taxon>
        <taxon>Nakamurellales</taxon>
        <taxon>Nakamurellaceae</taxon>
        <taxon>Nakamurella</taxon>
    </lineage>
</organism>
<dbReference type="PANTHER" id="PTHR11839:SF31">
    <property type="entry name" value="ADP-RIBOSE PYROPHOSPHATASE"/>
    <property type="match status" value="1"/>
</dbReference>
<sequence length="209" mass="22851">MFETRSSNRVFDGKVVRLRIDSVVMPDGGVADREVVEHDLAVAVVALDAAQRVTLIEQYRHPLGRRIWELPAGLMDVPGESALLAAQRELAEEVGLRADRWDVLVDLTVSPGFTTEAVRVYLARELTEIDRPGEIVHEEADLRTVRVPLPDAVRAVLAGDIVNGAAVGGILATELVLRTGVIPRSDTAWTSGPALEAQPRPDLGRDLRW</sequence>
<dbReference type="InterPro" id="IPR000086">
    <property type="entry name" value="NUDIX_hydrolase_dom"/>
</dbReference>
<accession>A0AAU8DLJ8</accession>
<evidence type="ECO:0000259" key="3">
    <source>
        <dbReference type="PROSITE" id="PS51462"/>
    </source>
</evidence>
<dbReference type="SUPFAM" id="SSF55811">
    <property type="entry name" value="Nudix"/>
    <property type="match status" value="1"/>
</dbReference>
<dbReference type="Pfam" id="PF00293">
    <property type="entry name" value="NUDIX"/>
    <property type="match status" value="1"/>
</dbReference>
<dbReference type="RefSeq" id="WP_353648145.1">
    <property type="nucleotide sequence ID" value="NZ_CP159218.1"/>
</dbReference>
<name>A0AAU8DLJ8_9ACTN</name>
<dbReference type="PROSITE" id="PS51462">
    <property type="entry name" value="NUDIX"/>
    <property type="match status" value="1"/>
</dbReference>